<protein>
    <submittedName>
        <fullName evidence="3">Nuclear transport factor 2 family protein</fullName>
    </submittedName>
</protein>
<dbReference type="InterPro" id="IPR037401">
    <property type="entry name" value="SnoaL-like"/>
</dbReference>
<evidence type="ECO:0000259" key="2">
    <source>
        <dbReference type="Pfam" id="PF13474"/>
    </source>
</evidence>
<accession>A0ABS5FQK3</accession>
<dbReference type="SUPFAM" id="SSF54427">
    <property type="entry name" value="NTF2-like"/>
    <property type="match status" value="1"/>
</dbReference>
<dbReference type="Proteomes" id="UP001315278">
    <property type="component" value="Unassembled WGS sequence"/>
</dbReference>
<comment type="caution">
    <text evidence="3">The sequence shown here is derived from an EMBL/GenBank/DDBJ whole genome shotgun (WGS) entry which is preliminary data.</text>
</comment>
<dbReference type="InterPro" id="IPR032710">
    <property type="entry name" value="NTF2-like_dom_sf"/>
</dbReference>
<evidence type="ECO:0000256" key="1">
    <source>
        <dbReference type="SAM" id="SignalP"/>
    </source>
</evidence>
<sequence>MTKRNFCLSIALAASLAILIASSPSQAAPADDVVAGALQKWSDAFAKKDWNAMAGLYSKDALFYGSTPPLYKGLDGVKAYFAALPPMVGATVAFKDMTVVPVGTDLINIAGIATFTVPGAPAPFVFRLTQTYVNEGGAWKIASHHASRIEAH</sequence>
<gene>
    <name evidence="3" type="ORF">JQ615_27035</name>
</gene>
<organism evidence="3 4">
    <name type="scientific">Bradyrhizobium jicamae</name>
    <dbReference type="NCBI Taxonomy" id="280332"/>
    <lineage>
        <taxon>Bacteria</taxon>
        <taxon>Pseudomonadati</taxon>
        <taxon>Pseudomonadota</taxon>
        <taxon>Alphaproteobacteria</taxon>
        <taxon>Hyphomicrobiales</taxon>
        <taxon>Nitrobacteraceae</taxon>
        <taxon>Bradyrhizobium</taxon>
    </lineage>
</organism>
<feature type="domain" description="SnoaL-like" evidence="2">
    <location>
        <begin position="36"/>
        <end position="147"/>
    </location>
</feature>
<feature type="signal peptide" evidence="1">
    <location>
        <begin position="1"/>
        <end position="27"/>
    </location>
</feature>
<reference evidence="4" key="1">
    <citation type="journal article" date="2021" name="ISME J.">
        <title>Evolutionary origin and ecological implication of a unique nif island in free-living Bradyrhizobium lineages.</title>
        <authorList>
            <person name="Tao J."/>
        </authorList>
    </citation>
    <scope>NUCLEOTIDE SEQUENCE [LARGE SCALE GENOMIC DNA]</scope>
    <source>
        <strain evidence="4">SZCCT0434</strain>
    </source>
</reference>
<dbReference type="EMBL" id="JAFCJH010000034">
    <property type="protein sequence ID" value="MBR0799047.1"/>
    <property type="molecule type" value="Genomic_DNA"/>
</dbReference>
<proteinExistence type="predicted"/>
<dbReference type="RefSeq" id="WP_212397548.1">
    <property type="nucleotide sequence ID" value="NZ_JAFCJH010000034.1"/>
</dbReference>
<dbReference type="CDD" id="cd00531">
    <property type="entry name" value="NTF2_like"/>
    <property type="match status" value="1"/>
</dbReference>
<evidence type="ECO:0000313" key="4">
    <source>
        <dbReference type="Proteomes" id="UP001315278"/>
    </source>
</evidence>
<keyword evidence="4" id="KW-1185">Reference proteome</keyword>
<evidence type="ECO:0000313" key="3">
    <source>
        <dbReference type="EMBL" id="MBR0799047.1"/>
    </source>
</evidence>
<dbReference type="Pfam" id="PF13474">
    <property type="entry name" value="SnoaL_3"/>
    <property type="match status" value="1"/>
</dbReference>
<feature type="chain" id="PRO_5046739115" evidence="1">
    <location>
        <begin position="28"/>
        <end position="152"/>
    </location>
</feature>
<dbReference type="Gene3D" id="3.10.450.50">
    <property type="match status" value="1"/>
</dbReference>
<keyword evidence="1" id="KW-0732">Signal</keyword>
<name>A0ABS5FQK3_9BRAD</name>